<accession>A0A1D9M9H7</accession>
<protein>
    <submittedName>
        <fullName evidence="7">Transcriptional regulator</fullName>
    </submittedName>
</protein>
<feature type="domain" description="Sigma-54 factor interaction" evidence="6">
    <location>
        <begin position="321"/>
        <end position="509"/>
    </location>
</feature>
<dbReference type="InterPro" id="IPR002078">
    <property type="entry name" value="Sigma_54_int"/>
</dbReference>
<dbReference type="InterPro" id="IPR058031">
    <property type="entry name" value="AAA_lid_NorR"/>
</dbReference>
<evidence type="ECO:0000256" key="5">
    <source>
        <dbReference type="ARBA" id="ARBA00023163"/>
    </source>
</evidence>
<dbReference type="GO" id="GO:0043565">
    <property type="term" value="F:sequence-specific DNA binding"/>
    <property type="evidence" value="ECO:0007669"/>
    <property type="project" value="InterPro"/>
</dbReference>
<dbReference type="Pfam" id="PF02954">
    <property type="entry name" value="HTH_8"/>
    <property type="match status" value="1"/>
</dbReference>
<dbReference type="InterPro" id="IPR029016">
    <property type="entry name" value="GAF-like_dom_sf"/>
</dbReference>
<evidence type="ECO:0000256" key="1">
    <source>
        <dbReference type="ARBA" id="ARBA00022741"/>
    </source>
</evidence>
<dbReference type="InterPro" id="IPR009057">
    <property type="entry name" value="Homeodomain-like_sf"/>
</dbReference>
<evidence type="ECO:0000259" key="6">
    <source>
        <dbReference type="PROSITE" id="PS50045"/>
    </source>
</evidence>
<dbReference type="AlphaFoldDB" id="A0A1D9M9H7"/>
<dbReference type="Gene3D" id="1.10.8.60">
    <property type="match status" value="1"/>
</dbReference>
<dbReference type="InterPro" id="IPR025662">
    <property type="entry name" value="Sigma_54_int_dom_ATP-bd_1"/>
</dbReference>
<proteinExistence type="predicted"/>
<keyword evidence="2" id="KW-0067">ATP-binding</keyword>
<keyword evidence="8" id="KW-1185">Reference proteome</keyword>
<organism evidence="7 8">
    <name type="scientific">Rhodobacter xanthinilyticus</name>
    <dbReference type="NCBI Taxonomy" id="1850250"/>
    <lineage>
        <taxon>Bacteria</taxon>
        <taxon>Pseudomonadati</taxon>
        <taxon>Pseudomonadota</taxon>
        <taxon>Alphaproteobacteria</taxon>
        <taxon>Rhodobacterales</taxon>
        <taxon>Rhodobacter group</taxon>
        <taxon>Rhodobacter</taxon>
    </lineage>
</organism>
<dbReference type="PANTHER" id="PTHR32071">
    <property type="entry name" value="TRANSCRIPTIONAL REGULATORY PROTEIN"/>
    <property type="match status" value="1"/>
</dbReference>
<dbReference type="Proteomes" id="UP000176562">
    <property type="component" value="Chromosome"/>
</dbReference>
<dbReference type="PRINTS" id="PR01590">
    <property type="entry name" value="HTHFIS"/>
</dbReference>
<dbReference type="Gene3D" id="3.30.450.40">
    <property type="match status" value="1"/>
</dbReference>
<evidence type="ECO:0000256" key="2">
    <source>
        <dbReference type="ARBA" id="ARBA00022840"/>
    </source>
</evidence>
<dbReference type="InterPro" id="IPR002197">
    <property type="entry name" value="HTH_Fis"/>
</dbReference>
<dbReference type="Pfam" id="PF00158">
    <property type="entry name" value="Sigma54_activat"/>
    <property type="match status" value="1"/>
</dbReference>
<dbReference type="GO" id="GO:0005524">
    <property type="term" value="F:ATP binding"/>
    <property type="evidence" value="ECO:0007669"/>
    <property type="project" value="UniProtKB-KW"/>
</dbReference>
<evidence type="ECO:0000313" key="7">
    <source>
        <dbReference type="EMBL" id="AOZ68450.1"/>
    </source>
</evidence>
<dbReference type="RefSeq" id="WP_071165505.1">
    <property type="nucleotide sequence ID" value="NZ_CP017781.1"/>
</dbReference>
<dbReference type="GO" id="GO:0006355">
    <property type="term" value="P:regulation of DNA-templated transcription"/>
    <property type="evidence" value="ECO:0007669"/>
    <property type="project" value="InterPro"/>
</dbReference>
<keyword evidence="3" id="KW-0902">Two-component regulatory system</keyword>
<dbReference type="SUPFAM" id="SSF55781">
    <property type="entry name" value="GAF domain-like"/>
    <property type="match status" value="1"/>
</dbReference>
<dbReference type="Gene3D" id="1.10.10.60">
    <property type="entry name" value="Homeodomain-like"/>
    <property type="match status" value="1"/>
</dbReference>
<dbReference type="Pfam" id="PF25601">
    <property type="entry name" value="AAA_lid_14"/>
    <property type="match status" value="1"/>
</dbReference>
<gene>
    <name evidence="7" type="ORF">LPB142_03250</name>
</gene>
<dbReference type="KEGG" id="rhp:LPB142_03250"/>
<evidence type="ECO:0000256" key="3">
    <source>
        <dbReference type="ARBA" id="ARBA00023012"/>
    </source>
</evidence>
<name>A0A1D9M9H7_9RHOB</name>
<dbReference type="STRING" id="1850250.LPB142_03250"/>
<dbReference type="InterPro" id="IPR027417">
    <property type="entry name" value="P-loop_NTPase"/>
</dbReference>
<dbReference type="EMBL" id="CP017781">
    <property type="protein sequence ID" value="AOZ68450.1"/>
    <property type="molecule type" value="Genomic_DNA"/>
</dbReference>
<evidence type="ECO:0000256" key="4">
    <source>
        <dbReference type="ARBA" id="ARBA00023015"/>
    </source>
</evidence>
<dbReference type="SUPFAM" id="SSF46689">
    <property type="entry name" value="Homeodomain-like"/>
    <property type="match status" value="1"/>
</dbReference>
<dbReference type="PROSITE" id="PS00675">
    <property type="entry name" value="SIGMA54_INTERACT_1"/>
    <property type="match status" value="1"/>
</dbReference>
<dbReference type="PROSITE" id="PS50045">
    <property type="entry name" value="SIGMA54_INTERACT_4"/>
    <property type="match status" value="1"/>
</dbReference>
<reference evidence="7 8" key="1">
    <citation type="submission" date="2016-10" db="EMBL/GenBank/DDBJ databases">
        <title>Rhodobacter sp. LPB0142, isolated from sea water.</title>
        <authorList>
            <person name="Kim E."/>
            <person name="Yi H."/>
        </authorList>
    </citation>
    <scope>NUCLEOTIDE SEQUENCE [LARGE SCALE GENOMIC DNA]</scope>
    <source>
        <strain evidence="7 8">LPB0142</strain>
    </source>
</reference>
<dbReference type="SUPFAM" id="SSF52540">
    <property type="entry name" value="P-loop containing nucleoside triphosphate hydrolases"/>
    <property type="match status" value="1"/>
</dbReference>
<keyword evidence="1" id="KW-0547">Nucleotide-binding</keyword>
<sequence length="589" mass="62843">MKHARHVEEIERVLEGNPTGRDSFVSASWRRCVELYGMDPMRADPAHIVTEAELREHRKQAEWMIAAARSGLQSLFRQVAGQNYVLLLTDAKGVCVDFFGDDLFTEDLRSAGLYLGSNWSEDLAGTCGVGACIITQAPVTVHQDDHFGNAHTALSCTAAPIFDSLGQLAAVLDISLLRSPAPKTSQSLAMSLVTTAARRVEMANLMAESPRDWVLRLSSSPEFLDVDPEVAVRLDGSGRVLGYTSAARRLFPEGGAILGHRIDEVLGVSVDDLPDLMRDRPTEERVIETRDGGALFGHAIAPKAPRQALPRMRSGGALAGLSGGDPAMARLLDQAERLAPGTVPLLIAGETGTGKTRLARAIHMTSKAQGFLSLDCAGLSAAALGAACQALAGPSTLLLRRIEDLAPETATALAGLLDRQPDLRPLSTCCLEPARVALPRTLFHRLAGAVLSVPPLRMRRDLGWLMERHLRRHAADAVRLSPSARAELMARSWPGNIRELEQVLDVAAALCDGPVIDLHDLPAPVAPSPLAPGPLASGPLAPPAAAAGESLEQVLAACEWNMARAARRLGVNRSTILRRIRAAGLQPPG</sequence>
<dbReference type="GO" id="GO:0000160">
    <property type="term" value="P:phosphorelay signal transduction system"/>
    <property type="evidence" value="ECO:0007669"/>
    <property type="project" value="UniProtKB-KW"/>
</dbReference>
<keyword evidence="4" id="KW-0805">Transcription regulation</keyword>
<keyword evidence="5" id="KW-0804">Transcription</keyword>
<evidence type="ECO:0000313" key="8">
    <source>
        <dbReference type="Proteomes" id="UP000176562"/>
    </source>
</evidence>
<dbReference type="Gene3D" id="3.40.50.300">
    <property type="entry name" value="P-loop containing nucleotide triphosphate hydrolases"/>
    <property type="match status" value="1"/>
</dbReference>